<feature type="domain" description="Fe/B12 periplasmic-binding" evidence="3">
    <location>
        <begin position="62"/>
        <end position="333"/>
    </location>
</feature>
<accession>A0ABW0N6C4</accession>
<evidence type="ECO:0000256" key="2">
    <source>
        <dbReference type="SAM" id="SignalP"/>
    </source>
</evidence>
<proteinExistence type="inferred from homology"/>
<keyword evidence="2" id="KW-0732">Signal</keyword>
<sequence length="336" mass="35901">MTRSRRTRLSVGALLSLLALSACGAAPETGAAAGTTAGAAGAFPMTFDSCGTEVTVAAPPERVLSFYPTMTEMMVALGLEDRLVGQVNTQYGTPSERYAAAYDAVRVVTEGEPSAEAVIGERPDLLLAEQDWRFDGKRLPTRATYAEDGLPVLVSESLCADTKTETTVPDTYEDLERLGRLFGVEEEAADLVTELKGIVAGAEEAVADEEPASVAILSVYESTLYVQAGGLYTDVLERAGGRNLITSAHLPEGEYYAAWSPEKIVRLDPDVIVFPYNDEEVRETALAYIEARLATTDAVRSDRVIGVPEPVFGGGVRSSLGVEEVARLLHPDAFTN</sequence>
<evidence type="ECO:0000313" key="5">
    <source>
        <dbReference type="Proteomes" id="UP001595956"/>
    </source>
</evidence>
<comment type="caution">
    <text evidence="4">The sequence shown here is derived from an EMBL/GenBank/DDBJ whole genome shotgun (WGS) entry which is preliminary data.</text>
</comment>
<dbReference type="InterPro" id="IPR002491">
    <property type="entry name" value="ABC_transptr_periplasmic_BD"/>
</dbReference>
<comment type="similarity">
    <text evidence="1">Belongs to the bacterial solute-binding protein 8 family.</text>
</comment>
<dbReference type="SUPFAM" id="SSF53807">
    <property type="entry name" value="Helical backbone' metal receptor"/>
    <property type="match status" value="1"/>
</dbReference>
<feature type="chain" id="PRO_5045967537" evidence="2">
    <location>
        <begin position="25"/>
        <end position="336"/>
    </location>
</feature>
<dbReference type="Pfam" id="PF01497">
    <property type="entry name" value="Peripla_BP_2"/>
    <property type="match status" value="1"/>
</dbReference>
<evidence type="ECO:0000313" key="4">
    <source>
        <dbReference type="EMBL" id="MFC5494572.1"/>
    </source>
</evidence>
<gene>
    <name evidence="4" type="ORF">ACFPKY_15760</name>
</gene>
<dbReference type="PROSITE" id="PS51257">
    <property type="entry name" value="PROKAR_LIPOPROTEIN"/>
    <property type="match status" value="1"/>
</dbReference>
<name>A0ABW0N6C4_9ACTN</name>
<dbReference type="InterPro" id="IPR006311">
    <property type="entry name" value="TAT_signal"/>
</dbReference>
<evidence type="ECO:0000256" key="1">
    <source>
        <dbReference type="ARBA" id="ARBA00008814"/>
    </source>
</evidence>
<organism evidence="4 5">
    <name type="scientific">Nocardioides caricicola</name>
    <dbReference type="NCBI Taxonomy" id="634770"/>
    <lineage>
        <taxon>Bacteria</taxon>
        <taxon>Bacillati</taxon>
        <taxon>Actinomycetota</taxon>
        <taxon>Actinomycetes</taxon>
        <taxon>Propionibacteriales</taxon>
        <taxon>Nocardioidaceae</taxon>
        <taxon>Nocardioides</taxon>
    </lineage>
</organism>
<dbReference type="RefSeq" id="WP_345170546.1">
    <property type="nucleotide sequence ID" value="NZ_BAABFQ010000001.1"/>
</dbReference>
<dbReference type="PROSITE" id="PS51318">
    <property type="entry name" value="TAT"/>
    <property type="match status" value="1"/>
</dbReference>
<dbReference type="PANTHER" id="PTHR30535">
    <property type="entry name" value="VITAMIN B12-BINDING PROTEIN"/>
    <property type="match status" value="1"/>
</dbReference>
<dbReference type="PROSITE" id="PS50983">
    <property type="entry name" value="FE_B12_PBP"/>
    <property type="match status" value="1"/>
</dbReference>
<protein>
    <submittedName>
        <fullName evidence="4">ABC transporter substrate-binding protein</fullName>
    </submittedName>
</protein>
<feature type="signal peptide" evidence="2">
    <location>
        <begin position="1"/>
        <end position="24"/>
    </location>
</feature>
<dbReference type="PANTHER" id="PTHR30535:SF34">
    <property type="entry name" value="MOLYBDATE-BINDING PROTEIN MOLA"/>
    <property type="match status" value="1"/>
</dbReference>
<dbReference type="EMBL" id="JBHSMD010000005">
    <property type="protein sequence ID" value="MFC5494572.1"/>
    <property type="molecule type" value="Genomic_DNA"/>
</dbReference>
<keyword evidence="5" id="KW-1185">Reference proteome</keyword>
<dbReference type="InterPro" id="IPR050902">
    <property type="entry name" value="ABC_Transporter_SBP"/>
</dbReference>
<dbReference type="Proteomes" id="UP001595956">
    <property type="component" value="Unassembled WGS sequence"/>
</dbReference>
<evidence type="ECO:0000259" key="3">
    <source>
        <dbReference type="PROSITE" id="PS50983"/>
    </source>
</evidence>
<reference evidence="5" key="1">
    <citation type="journal article" date="2019" name="Int. J. Syst. Evol. Microbiol.">
        <title>The Global Catalogue of Microorganisms (GCM) 10K type strain sequencing project: providing services to taxonomists for standard genome sequencing and annotation.</title>
        <authorList>
            <consortium name="The Broad Institute Genomics Platform"/>
            <consortium name="The Broad Institute Genome Sequencing Center for Infectious Disease"/>
            <person name="Wu L."/>
            <person name="Ma J."/>
        </authorList>
    </citation>
    <scope>NUCLEOTIDE SEQUENCE [LARGE SCALE GENOMIC DNA]</scope>
    <source>
        <strain evidence="5">KACC 13778</strain>
    </source>
</reference>
<dbReference type="Gene3D" id="3.40.50.1980">
    <property type="entry name" value="Nitrogenase molybdenum iron protein domain"/>
    <property type="match status" value="2"/>
</dbReference>